<feature type="transmembrane region" description="Helical" evidence="6">
    <location>
        <begin position="161"/>
        <end position="178"/>
    </location>
</feature>
<evidence type="ECO:0000313" key="9">
    <source>
        <dbReference type="Proteomes" id="UP000315295"/>
    </source>
</evidence>
<keyword evidence="2" id="KW-0805">Transcription regulation</keyword>
<sequence length="686" mass="77037">MAQNHERVPGNLRKQFAVAVRSIKWSYAIFWSLSTTTTRVLEWGEGYYNGDIKTRKKVEGVELKTDKMGLQRNVQLRELYKSLLEGETETEQQAKAPSAVLSPEDLTDAEWYYLLCMSFIFNPGEGLPGRALATGQTIWLCNAQHADSKVFSRSLLAKMQIGLTAFVFSVNLFFYGWISTVAHRVHLFRYSDSFVTVVCFPYLGGVVELGVTELVSEDLNLIQHIKASLLDFSKPDCCEKSSSAPHKTDDDSEQIVAKVDHDVVDTLPLENLYSPSEEIKFDQRGINGLLGYHEEVNMDSSDECSNGCDHNHPTEDSMMLEGTNAVASQVQSWHFMDEDFSSGVQDSMNSSDSISEAFVNQGKAHSFAKRENANHIHLKELQNFNDTKLSSLYLGSVDEHVHYKRTLSTLLGSSMKLIENPCFCDGESKSSFVKWKKEVVGSCRPTVHQKTLKKILFTVPLLYGVHLPMATGKENTGKDLLPNLQGDDINREHDKMRENEKLLVLRSIVPSIAEVDKASILDDTIKYLKELEARAEEMESCMDTVEAISRGKFLNRVEKSSDNYDKTKKNNVKKSLVKKRKACDIDETDPYPNMLVSGESLPLDVKVCVKEQEVLIEMRCPYREYILLDIMDAINNLYLDAHSVQSSILDGVLTLSLKSKFRGAAISPVGMIKQALWKIAAVTGAV</sequence>
<keyword evidence="6" id="KW-0812">Transmembrane</keyword>
<dbReference type="PROSITE" id="PS50888">
    <property type="entry name" value="BHLH"/>
    <property type="match status" value="1"/>
</dbReference>
<dbReference type="GO" id="GO:0005634">
    <property type="term" value="C:nucleus"/>
    <property type="evidence" value="ECO:0007669"/>
    <property type="project" value="UniProtKB-SubCell"/>
</dbReference>
<dbReference type="InterPro" id="IPR025610">
    <property type="entry name" value="MYC/MYB_N"/>
</dbReference>
<evidence type="ECO:0000256" key="1">
    <source>
        <dbReference type="ARBA" id="ARBA00004123"/>
    </source>
</evidence>
<dbReference type="GO" id="GO:0046983">
    <property type="term" value="F:protein dimerization activity"/>
    <property type="evidence" value="ECO:0007669"/>
    <property type="project" value="InterPro"/>
</dbReference>
<evidence type="ECO:0000256" key="6">
    <source>
        <dbReference type="SAM" id="Phobius"/>
    </source>
</evidence>
<dbReference type="PANTHER" id="PTHR46266:SF1">
    <property type="entry name" value="TRANSCRIPTION FACTOR MYC1"/>
    <property type="match status" value="1"/>
</dbReference>
<evidence type="ECO:0000256" key="4">
    <source>
        <dbReference type="ARBA" id="ARBA00023163"/>
    </source>
</evidence>
<dbReference type="STRING" id="106549.A0A540N6U2"/>
<organism evidence="8 9">
    <name type="scientific">Malus baccata</name>
    <name type="common">Siberian crab apple</name>
    <name type="synonym">Pyrus baccata</name>
    <dbReference type="NCBI Taxonomy" id="106549"/>
    <lineage>
        <taxon>Eukaryota</taxon>
        <taxon>Viridiplantae</taxon>
        <taxon>Streptophyta</taxon>
        <taxon>Embryophyta</taxon>
        <taxon>Tracheophyta</taxon>
        <taxon>Spermatophyta</taxon>
        <taxon>Magnoliopsida</taxon>
        <taxon>eudicotyledons</taxon>
        <taxon>Gunneridae</taxon>
        <taxon>Pentapetalae</taxon>
        <taxon>rosids</taxon>
        <taxon>fabids</taxon>
        <taxon>Rosales</taxon>
        <taxon>Rosaceae</taxon>
        <taxon>Amygdaloideae</taxon>
        <taxon>Maleae</taxon>
        <taxon>Malus</taxon>
    </lineage>
</organism>
<proteinExistence type="predicted"/>
<dbReference type="Pfam" id="PF14215">
    <property type="entry name" value="bHLH-MYC_N"/>
    <property type="match status" value="1"/>
</dbReference>
<gene>
    <name evidence="8" type="ORF">C1H46_007637</name>
</gene>
<name>A0A540N6U2_MALBA</name>
<dbReference type="EMBL" id="VIEB01000098">
    <property type="protein sequence ID" value="TQE06768.1"/>
    <property type="molecule type" value="Genomic_DNA"/>
</dbReference>
<keyword evidence="3" id="KW-0010">Activator</keyword>
<dbReference type="SUPFAM" id="SSF47459">
    <property type="entry name" value="HLH, helix-loop-helix DNA-binding domain"/>
    <property type="match status" value="1"/>
</dbReference>
<accession>A0A540N6U2</accession>
<reference evidence="8 9" key="1">
    <citation type="journal article" date="2019" name="G3 (Bethesda)">
        <title>Sequencing of a Wild Apple (Malus baccata) Genome Unravels the Differences Between Cultivated and Wild Apple Species Regarding Disease Resistance and Cold Tolerance.</title>
        <authorList>
            <person name="Chen X."/>
        </authorList>
    </citation>
    <scope>NUCLEOTIDE SEQUENCE [LARGE SCALE GENOMIC DNA]</scope>
    <source>
        <strain evidence="9">cv. Shandingzi</strain>
        <tissue evidence="8">Leaves</tissue>
    </source>
</reference>
<evidence type="ECO:0000256" key="3">
    <source>
        <dbReference type="ARBA" id="ARBA00023159"/>
    </source>
</evidence>
<comment type="caution">
    <text evidence="8">The sequence shown here is derived from an EMBL/GenBank/DDBJ whole genome shotgun (WGS) entry which is preliminary data.</text>
</comment>
<keyword evidence="4" id="KW-0804">Transcription</keyword>
<evidence type="ECO:0000259" key="7">
    <source>
        <dbReference type="PROSITE" id="PS50888"/>
    </source>
</evidence>
<dbReference type="Pfam" id="PF22754">
    <property type="entry name" value="bHLH-TF_ACT-like_plant"/>
    <property type="match status" value="1"/>
</dbReference>
<dbReference type="InterPro" id="IPR036638">
    <property type="entry name" value="HLH_DNA-bd_sf"/>
</dbReference>
<dbReference type="GO" id="GO:0080090">
    <property type="term" value="P:regulation of primary metabolic process"/>
    <property type="evidence" value="ECO:0007669"/>
    <property type="project" value="UniProtKB-ARBA"/>
</dbReference>
<evidence type="ECO:0000256" key="5">
    <source>
        <dbReference type="ARBA" id="ARBA00023242"/>
    </source>
</evidence>
<protein>
    <recommendedName>
        <fullName evidence="7">BHLH domain-containing protein</fullName>
    </recommendedName>
</protein>
<dbReference type="AlphaFoldDB" id="A0A540N6U2"/>
<dbReference type="PANTHER" id="PTHR46266">
    <property type="entry name" value="TRANSCRIPTION FACTOR TT8"/>
    <property type="match status" value="1"/>
</dbReference>
<keyword evidence="5" id="KW-0539">Nucleus</keyword>
<dbReference type="Proteomes" id="UP000315295">
    <property type="component" value="Unassembled WGS sequence"/>
</dbReference>
<keyword evidence="9" id="KW-1185">Reference proteome</keyword>
<evidence type="ECO:0000256" key="2">
    <source>
        <dbReference type="ARBA" id="ARBA00023015"/>
    </source>
</evidence>
<comment type="subcellular location">
    <subcellularLocation>
        <location evidence="1">Nucleus</location>
    </subcellularLocation>
</comment>
<keyword evidence="6" id="KW-1133">Transmembrane helix</keyword>
<feature type="domain" description="BHLH" evidence="7">
    <location>
        <begin position="482"/>
        <end position="531"/>
    </location>
</feature>
<evidence type="ECO:0000313" key="8">
    <source>
        <dbReference type="EMBL" id="TQE06768.1"/>
    </source>
</evidence>
<dbReference type="Gene3D" id="4.10.280.10">
    <property type="entry name" value="Helix-loop-helix DNA-binding domain"/>
    <property type="match status" value="1"/>
</dbReference>
<dbReference type="InterPro" id="IPR054502">
    <property type="entry name" value="bHLH-TF_ACT-like_plant"/>
</dbReference>
<keyword evidence="6" id="KW-0472">Membrane</keyword>
<dbReference type="SMART" id="SM00353">
    <property type="entry name" value="HLH"/>
    <property type="match status" value="1"/>
</dbReference>
<dbReference type="InterPro" id="IPR011598">
    <property type="entry name" value="bHLH_dom"/>
</dbReference>